<dbReference type="Gene3D" id="6.10.140.2220">
    <property type="match status" value="1"/>
</dbReference>
<feature type="region of interest" description="Disordered" evidence="5">
    <location>
        <begin position="222"/>
        <end position="248"/>
    </location>
</feature>
<name>A0A8S0WZK4_CYCAE</name>
<evidence type="ECO:0000256" key="2">
    <source>
        <dbReference type="ARBA" id="ARBA00022771"/>
    </source>
</evidence>
<protein>
    <recommendedName>
        <fullName evidence="6">MYND-type domain-containing protein</fullName>
    </recommendedName>
</protein>
<dbReference type="GO" id="GO:0008270">
    <property type="term" value="F:zinc ion binding"/>
    <property type="evidence" value="ECO:0007669"/>
    <property type="project" value="UniProtKB-KW"/>
</dbReference>
<evidence type="ECO:0000256" key="1">
    <source>
        <dbReference type="ARBA" id="ARBA00022723"/>
    </source>
</evidence>
<feature type="compositionally biased region" description="Acidic residues" evidence="5">
    <location>
        <begin position="723"/>
        <end position="738"/>
    </location>
</feature>
<dbReference type="InterPro" id="IPR002893">
    <property type="entry name" value="Znf_MYND"/>
</dbReference>
<keyword evidence="2 4" id="KW-0863">Zinc-finger</keyword>
<keyword evidence="8" id="KW-1185">Reference proteome</keyword>
<dbReference type="Pfam" id="PF01753">
    <property type="entry name" value="zf-MYND"/>
    <property type="match status" value="1"/>
</dbReference>
<accession>A0A8S0WZK4</accession>
<evidence type="ECO:0000259" key="6">
    <source>
        <dbReference type="PROSITE" id="PS50865"/>
    </source>
</evidence>
<evidence type="ECO:0000313" key="8">
    <source>
        <dbReference type="Proteomes" id="UP000467700"/>
    </source>
</evidence>
<proteinExistence type="predicted"/>
<sequence length="796" mass="87944">MSRQTMRINEGRALQKLQQNPKKVLENARRGITQDLVELANFWPYMGPELLELDVLGVFFSHLDGTVVPASKRTAASAPARGSPAIDRAWVSLVALTKVGSFIIPPDPRIEMDKVEKKLIAGWDGAFKWCAFFYGERIAPVAVSARSTAPPIVPPELRRAAMDLIAAVFYSLSRSEAARAAMVKTAGSVEMATRLWVLEDECPVPSSQDIPVCSAALDGFLTVPDSKEMPPDDLGPTEEKDPEEEDRLETKAISRAEEIRSLLDRVVATAGGSPASVVHLVLTRLKETINGPGIQEARCPIYLDLMGHLSRAADHQLRLGLLSEGVTTMVTKLAVRIAGMLERSVGADAMGPRARARIGFPGAPANIHGAHSGLPPKDEHLLGGLVASLGYLCNTLESTDGFSWVNQSLSAGLLKAWVGAAHLMKYMDPEDADMIVSIVGKILVRYLVYRSVVLSVKTAVARVRETRAAEFKGSSAKQDSGKADWGSKTLEERHDAEDELQMKKWTPEARRAWRRFEHLAIERYLVTIHMKIVKKKAVTCDNVKCQKVDEKNNFMRCSSCSNTMYCSRECQITAWKEGGHKLVCKLKQKEMQEGRFQSISEGDAAYFHHLATRDARHHLPLLLRLASTSYPTLSLTDLIISIDYMKHPPKFTVYPLSEHEKHCPRIASDASANAEARNEELINRARQNPGKYGIIQSRIANGQGMQMVLSVVTGTFWNEREPGEDEALAGEWNSEDEDKGGNLKGAGKRRKGRRAESDDSHDEDDIRGTNVDGVDMMMARMTLNGLLKAMGEPERF</sequence>
<reference evidence="7 8" key="1">
    <citation type="submission" date="2020-01" db="EMBL/GenBank/DDBJ databases">
        <authorList>
            <person name="Gupta K D."/>
        </authorList>
    </citation>
    <scope>NUCLEOTIDE SEQUENCE [LARGE SCALE GENOMIC DNA]</scope>
</reference>
<dbReference type="Proteomes" id="UP000467700">
    <property type="component" value="Unassembled WGS sequence"/>
</dbReference>
<dbReference type="EMBL" id="CACVBS010000037">
    <property type="protein sequence ID" value="CAA7262778.1"/>
    <property type="molecule type" value="Genomic_DNA"/>
</dbReference>
<gene>
    <name evidence="7" type="ORF">AAE3_LOCUS5215</name>
</gene>
<feature type="domain" description="MYND-type" evidence="6">
    <location>
        <begin position="545"/>
        <end position="584"/>
    </location>
</feature>
<organism evidence="7 8">
    <name type="scientific">Cyclocybe aegerita</name>
    <name type="common">Black poplar mushroom</name>
    <name type="synonym">Agrocybe aegerita</name>
    <dbReference type="NCBI Taxonomy" id="1973307"/>
    <lineage>
        <taxon>Eukaryota</taxon>
        <taxon>Fungi</taxon>
        <taxon>Dikarya</taxon>
        <taxon>Basidiomycota</taxon>
        <taxon>Agaricomycotina</taxon>
        <taxon>Agaricomycetes</taxon>
        <taxon>Agaricomycetidae</taxon>
        <taxon>Agaricales</taxon>
        <taxon>Agaricineae</taxon>
        <taxon>Bolbitiaceae</taxon>
        <taxon>Cyclocybe</taxon>
    </lineage>
</organism>
<keyword evidence="3" id="KW-0862">Zinc</keyword>
<evidence type="ECO:0000256" key="4">
    <source>
        <dbReference type="PROSITE-ProRule" id="PRU00134"/>
    </source>
</evidence>
<dbReference type="AlphaFoldDB" id="A0A8S0WZK4"/>
<dbReference type="PROSITE" id="PS50865">
    <property type="entry name" value="ZF_MYND_2"/>
    <property type="match status" value="1"/>
</dbReference>
<evidence type="ECO:0000313" key="7">
    <source>
        <dbReference type="EMBL" id="CAA7262778.1"/>
    </source>
</evidence>
<comment type="caution">
    <text evidence="7">The sequence shown here is derived from an EMBL/GenBank/DDBJ whole genome shotgun (WGS) entry which is preliminary data.</text>
</comment>
<evidence type="ECO:0000256" key="3">
    <source>
        <dbReference type="ARBA" id="ARBA00022833"/>
    </source>
</evidence>
<keyword evidence="1" id="KW-0479">Metal-binding</keyword>
<feature type="region of interest" description="Disordered" evidence="5">
    <location>
        <begin position="723"/>
        <end position="770"/>
    </location>
</feature>
<dbReference type="SUPFAM" id="SSF144232">
    <property type="entry name" value="HIT/MYND zinc finger-like"/>
    <property type="match status" value="1"/>
</dbReference>
<dbReference type="OrthoDB" id="3040823at2759"/>
<evidence type="ECO:0000256" key="5">
    <source>
        <dbReference type="SAM" id="MobiDB-lite"/>
    </source>
</evidence>